<feature type="domain" description="Phospholipase/carboxylesterase/thioesterase" evidence="3">
    <location>
        <begin position="110"/>
        <end position="225"/>
    </location>
</feature>
<accession>A0ABM8GGF7</accession>
<evidence type="ECO:0000259" key="3">
    <source>
        <dbReference type="Pfam" id="PF02230"/>
    </source>
</evidence>
<dbReference type="InterPro" id="IPR050955">
    <property type="entry name" value="Plant_Biomass_Hydrol_Est"/>
</dbReference>
<sequence>MGTADARERRREHLSSRPRLPLLDPLLPGVHAFDGSQGEHLLLVPTGLPDAPVPLVVFFHGSGADPVRSLPVLEAEAQRLQFLLLVPKSFHYTWDVILGGFGPDVTALDTLLRRIFEHFPVDPDRVALAGFSDGASYALTLGLLNGSLFPRILAYSPGFVVPGQPDGSPRIFVSHGTADPVLPIDRCSRRIVPELRSLGYEVDYREFDGGHEVPRNLLTASLSFLGASEPAAD</sequence>
<gene>
    <name evidence="4" type="ORF">GCM10025866_33330</name>
</gene>
<dbReference type="Pfam" id="PF02230">
    <property type="entry name" value="Abhydrolase_2"/>
    <property type="match status" value="1"/>
</dbReference>
<keyword evidence="1" id="KW-0732">Signal</keyword>
<dbReference type="EMBL" id="AP027731">
    <property type="protein sequence ID" value="BDZ47424.1"/>
    <property type="molecule type" value="Genomic_DNA"/>
</dbReference>
<evidence type="ECO:0000256" key="1">
    <source>
        <dbReference type="ARBA" id="ARBA00022729"/>
    </source>
</evidence>
<keyword evidence="5" id="KW-1185">Reference proteome</keyword>
<proteinExistence type="predicted"/>
<evidence type="ECO:0000313" key="5">
    <source>
        <dbReference type="Proteomes" id="UP001321498"/>
    </source>
</evidence>
<keyword evidence="2" id="KW-0378">Hydrolase</keyword>
<dbReference type="Gene3D" id="3.40.50.1820">
    <property type="entry name" value="alpha/beta hydrolase"/>
    <property type="match status" value="1"/>
</dbReference>
<dbReference type="SUPFAM" id="SSF53474">
    <property type="entry name" value="alpha/beta-Hydrolases"/>
    <property type="match status" value="1"/>
</dbReference>
<dbReference type="InterPro" id="IPR029058">
    <property type="entry name" value="AB_hydrolase_fold"/>
</dbReference>
<protein>
    <recommendedName>
        <fullName evidence="3">Phospholipase/carboxylesterase/thioesterase domain-containing protein</fullName>
    </recommendedName>
</protein>
<dbReference type="InterPro" id="IPR003140">
    <property type="entry name" value="PLipase/COase/thioEstase"/>
</dbReference>
<evidence type="ECO:0000313" key="4">
    <source>
        <dbReference type="EMBL" id="BDZ47424.1"/>
    </source>
</evidence>
<reference evidence="5" key="1">
    <citation type="journal article" date="2019" name="Int. J. Syst. Evol. Microbiol.">
        <title>The Global Catalogue of Microorganisms (GCM) 10K type strain sequencing project: providing services to taxonomists for standard genome sequencing and annotation.</title>
        <authorList>
            <consortium name="The Broad Institute Genomics Platform"/>
            <consortium name="The Broad Institute Genome Sequencing Center for Infectious Disease"/>
            <person name="Wu L."/>
            <person name="Ma J."/>
        </authorList>
    </citation>
    <scope>NUCLEOTIDE SEQUENCE [LARGE SCALE GENOMIC DNA]</scope>
    <source>
        <strain evidence="5">NBRC 108725</strain>
    </source>
</reference>
<evidence type="ECO:0000256" key="2">
    <source>
        <dbReference type="ARBA" id="ARBA00022801"/>
    </source>
</evidence>
<dbReference type="PANTHER" id="PTHR43037">
    <property type="entry name" value="UNNAMED PRODUCT-RELATED"/>
    <property type="match status" value="1"/>
</dbReference>
<organism evidence="4 5">
    <name type="scientific">Naasia aerilata</name>
    <dbReference type="NCBI Taxonomy" id="1162966"/>
    <lineage>
        <taxon>Bacteria</taxon>
        <taxon>Bacillati</taxon>
        <taxon>Actinomycetota</taxon>
        <taxon>Actinomycetes</taxon>
        <taxon>Micrococcales</taxon>
        <taxon>Microbacteriaceae</taxon>
        <taxon>Naasia</taxon>
    </lineage>
</organism>
<dbReference type="Proteomes" id="UP001321498">
    <property type="component" value="Chromosome"/>
</dbReference>
<name>A0ABM8GGF7_9MICO</name>
<dbReference type="PANTHER" id="PTHR43037:SF5">
    <property type="entry name" value="FERULOYL ESTERASE"/>
    <property type="match status" value="1"/>
</dbReference>